<dbReference type="GO" id="GO:0009116">
    <property type="term" value="P:nucleoside metabolic process"/>
    <property type="evidence" value="ECO:0007669"/>
    <property type="project" value="InterPro"/>
</dbReference>
<gene>
    <name evidence="2" type="ORF">CGGC5_5632</name>
</gene>
<dbReference type="InterPro" id="IPR035994">
    <property type="entry name" value="Nucleoside_phosphorylase_sf"/>
</dbReference>
<sequence length="838" mass="93900">MAQKWRHDDYKVAWICPLEVEQIAALEMLDDEHPALPKSPADHNVYSLGSINGHNIVIAGLYEPGNCPAATVVAQMRMTFPSLRYGLLVGIGGGVPVETDNGIIRLGHVVVSKPTAGHSGALQYDHGKARDGQFQRIGALAPPPAVLLNAAQDLEAKRARLDIDPVQQNVSRINTRRRGLRRFQYPGMMNDYLYPPQYAHTTQGEPCTVVCDPLKRISRASDDDETYVIVHSGNIASGELVVKDARLRDALAQQHELLCFEMEGAGAIADFPCLIVRGISDYCDSHKNDKWHGYAAAAAAAQAELGRLHEALKWTGNRRTVVVHGLGGMGKTQTTIAYAKQHRHDYSAVIWFDASNETALRQSYQRAAQRIASGNASVMYVQNAVNSRDLDETVAAVKRWLEDPKNNRWLLVHDNYDDVEFRTQDSSKQTTRCVVTDTESNVRGTVSKTYDIRPYFPETEHGAISITTRSSSVGRLGQSIQLEKLCDIQESIEILASTSGRVDFSKDPGSKLLAQKLDGLPLALATAGAYLNKVSTSSTEYIQMYEISWLQLQEQSPHLLEYDRALYSTWNVSLRHIQLQNQYAVKLLRLWGHFDNYDLWYELLQAGRLKKPAWLHKITKDRPSFDAAMRVLCEYGLAEPNAYSQADWRPESRGYNAVSLLGRLYLAQDRLDDAEAMFKRALHIREKTSSLDHIGIVAEHHLLRVVYFKRGQLEDAEGLCEQMIEIHEKAQEPDYLSTTSMASDLGSLFIKQGRLEYAETLLRLALQGYEKAVGLDDPDTLRIVCDLGIFYTKRGQLEEAMTMCERAFEGYKKAFGPDHPDTLRLSAVWALSTMKEAS</sequence>
<feature type="repeat" description="TPR" evidence="1">
    <location>
        <begin position="655"/>
        <end position="688"/>
    </location>
</feature>
<dbReference type="Gene3D" id="3.40.50.1580">
    <property type="entry name" value="Nucleoside phosphorylase domain"/>
    <property type="match status" value="1"/>
</dbReference>
<dbReference type="AlphaFoldDB" id="L2G856"/>
<dbReference type="SUPFAM" id="SSF48452">
    <property type="entry name" value="TPR-like"/>
    <property type="match status" value="1"/>
</dbReference>
<dbReference type="PANTHER" id="PTHR46082">
    <property type="entry name" value="ATP/GTP-BINDING PROTEIN-RELATED"/>
    <property type="match status" value="1"/>
</dbReference>
<proteinExistence type="predicted"/>
<dbReference type="HOGENOM" id="CLU_000288_125_3_1"/>
<dbReference type="InterPro" id="IPR019734">
    <property type="entry name" value="TPR_rpt"/>
</dbReference>
<accession>L2G856</accession>
<dbReference type="STRING" id="1213859.L2G856"/>
<dbReference type="InterPro" id="IPR053137">
    <property type="entry name" value="NLR-like"/>
</dbReference>
<dbReference type="InterPro" id="IPR011990">
    <property type="entry name" value="TPR-like_helical_dom_sf"/>
</dbReference>
<dbReference type="Pfam" id="PF13424">
    <property type="entry name" value="TPR_12"/>
    <property type="match status" value="1"/>
</dbReference>
<dbReference type="GO" id="GO:0003824">
    <property type="term" value="F:catalytic activity"/>
    <property type="evidence" value="ECO:0007669"/>
    <property type="project" value="InterPro"/>
</dbReference>
<protein>
    <submittedName>
        <fullName evidence="2">Nb-arc and tpr domain protein</fullName>
    </submittedName>
</protein>
<keyword evidence="1" id="KW-0802">TPR repeat</keyword>
<evidence type="ECO:0000256" key="1">
    <source>
        <dbReference type="PROSITE-ProRule" id="PRU00339"/>
    </source>
</evidence>
<dbReference type="PANTHER" id="PTHR46082:SF11">
    <property type="entry name" value="AAA+ ATPASE DOMAIN-CONTAINING PROTEIN-RELATED"/>
    <property type="match status" value="1"/>
</dbReference>
<dbReference type="SUPFAM" id="SSF52540">
    <property type="entry name" value="P-loop containing nucleoside triphosphate hydrolases"/>
    <property type="match status" value="1"/>
</dbReference>
<dbReference type="InterPro" id="IPR027417">
    <property type="entry name" value="P-loop_NTPase"/>
</dbReference>
<dbReference type="EMBL" id="KB020610">
    <property type="protein sequence ID" value="ELA34565.1"/>
    <property type="molecule type" value="Genomic_DNA"/>
</dbReference>
<dbReference type="SMART" id="SM00028">
    <property type="entry name" value="TPR"/>
    <property type="match status" value="3"/>
</dbReference>
<organism evidence="2">
    <name type="scientific">Colletotrichum fructicola (strain Nara gc5)</name>
    <name type="common">Anthracnose fungus</name>
    <name type="synonym">Colletotrichum gloeosporioides (strain Nara gc5)</name>
    <dbReference type="NCBI Taxonomy" id="1213859"/>
    <lineage>
        <taxon>Eukaryota</taxon>
        <taxon>Fungi</taxon>
        <taxon>Dikarya</taxon>
        <taxon>Ascomycota</taxon>
        <taxon>Pezizomycotina</taxon>
        <taxon>Sordariomycetes</taxon>
        <taxon>Hypocreomycetidae</taxon>
        <taxon>Glomerellales</taxon>
        <taxon>Glomerellaceae</taxon>
        <taxon>Colletotrichum</taxon>
        <taxon>Colletotrichum gloeosporioides species complex</taxon>
    </lineage>
</organism>
<evidence type="ECO:0000313" key="2">
    <source>
        <dbReference type="EMBL" id="ELA34565.1"/>
    </source>
</evidence>
<name>L2G856_COLFN</name>
<dbReference type="PROSITE" id="PS50005">
    <property type="entry name" value="TPR"/>
    <property type="match status" value="1"/>
</dbReference>
<reference evidence="2" key="1">
    <citation type="submission" date="2012-08" db="EMBL/GenBank/DDBJ databases">
        <title>Genome analysis of Colletotrichum orbiculare and Colletotrichum fructicola.</title>
        <authorList>
            <person name="Gan P.H.P."/>
            <person name="Ikeda K."/>
            <person name="Irieda H."/>
            <person name="Narusaka M."/>
            <person name="O'Connell R.J."/>
            <person name="Narusaka Y."/>
            <person name="Takano Y."/>
            <person name="Kubo Y."/>
            <person name="Shirasu K."/>
        </authorList>
    </citation>
    <scope>NUCLEOTIDE SEQUENCE</scope>
    <source>
        <strain evidence="2">Nara gc5</strain>
    </source>
</reference>
<dbReference type="SUPFAM" id="SSF53167">
    <property type="entry name" value="Purine and uridine phosphorylases"/>
    <property type="match status" value="1"/>
</dbReference>
<dbReference type="Pfam" id="PF13374">
    <property type="entry name" value="TPR_10"/>
    <property type="match status" value="2"/>
</dbReference>
<dbReference type="Gene3D" id="1.25.40.10">
    <property type="entry name" value="Tetratricopeptide repeat domain"/>
    <property type="match status" value="1"/>
</dbReference>